<feature type="compositionally biased region" description="Basic residues" evidence="1">
    <location>
        <begin position="182"/>
        <end position="196"/>
    </location>
</feature>
<protein>
    <submittedName>
        <fullName evidence="2">Uncharacterized protein</fullName>
    </submittedName>
</protein>
<accession>A0A6C0DB26</accession>
<reference evidence="2" key="1">
    <citation type="journal article" date="2020" name="Nature">
        <title>Giant virus diversity and host interactions through global metagenomics.</title>
        <authorList>
            <person name="Schulz F."/>
            <person name="Roux S."/>
            <person name="Paez-Espino D."/>
            <person name="Jungbluth S."/>
            <person name="Walsh D.A."/>
            <person name="Denef V.J."/>
            <person name="McMahon K.D."/>
            <person name="Konstantinidis K.T."/>
            <person name="Eloe-Fadrosh E.A."/>
            <person name="Kyrpides N.C."/>
            <person name="Woyke T."/>
        </authorList>
    </citation>
    <scope>NUCLEOTIDE SEQUENCE</scope>
    <source>
        <strain evidence="2">GVMAG-M-3300023174-132</strain>
    </source>
</reference>
<evidence type="ECO:0000313" key="2">
    <source>
        <dbReference type="EMBL" id="QHT13613.1"/>
    </source>
</evidence>
<feature type="compositionally biased region" description="Basic residues" evidence="1">
    <location>
        <begin position="1"/>
        <end position="20"/>
    </location>
</feature>
<proteinExistence type="predicted"/>
<evidence type="ECO:0000256" key="1">
    <source>
        <dbReference type="SAM" id="MobiDB-lite"/>
    </source>
</evidence>
<feature type="region of interest" description="Disordered" evidence="1">
    <location>
        <begin position="177"/>
        <end position="196"/>
    </location>
</feature>
<sequence length="196" mass="20686">MVKSRKQKQRSRKRTQRKQRGGGDGAYGFHGPAFMAGAVPYATRDANYTQCGWDSYRTPPQVGGGCGGCAGGAAGARLQTLTPEAQRGGGSGNGGHAIDIAHNTLGKTYAGYIVPPCPPAPHANSLRGGAASASPPTPHSVVAHNVEHSYKTGFTHTPADVYSTPSAHFLGHQGYIRTMSGGRRKSHRKSHRKSRR</sequence>
<dbReference type="AlphaFoldDB" id="A0A6C0DB26"/>
<name>A0A6C0DB26_9ZZZZ</name>
<organism evidence="2">
    <name type="scientific">viral metagenome</name>
    <dbReference type="NCBI Taxonomy" id="1070528"/>
    <lineage>
        <taxon>unclassified sequences</taxon>
        <taxon>metagenomes</taxon>
        <taxon>organismal metagenomes</taxon>
    </lineage>
</organism>
<dbReference type="EMBL" id="MN739575">
    <property type="protein sequence ID" value="QHT13613.1"/>
    <property type="molecule type" value="Genomic_DNA"/>
</dbReference>
<feature type="region of interest" description="Disordered" evidence="1">
    <location>
        <begin position="1"/>
        <end position="29"/>
    </location>
</feature>